<feature type="transmembrane region" description="Helical" evidence="1">
    <location>
        <begin position="211"/>
        <end position="228"/>
    </location>
</feature>
<keyword evidence="1" id="KW-0472">Membrane</keyword>
<evidence type="ECO:0000313" key="3">
    <source>
        <dbReference type="Proteomes" id="UP000014264"/>
    </source>
</evidence>
<dbReference type="PANTHER" id="PTHR37422:SF13">
    <property type="entry name" value="LIPOPOLYSACCHARIDE BIOSYNTHESIS PROTEIN PA4999-RELATED"/>
    <property type="match status" value="1"/>
</dbReference>
<feature type="transmembrane region" description="Helical" evidence="1">
    <location>
        <begin position="101"/>
        <end position="120"/>
    </location>
</feature>
<accession>A0A829GNK5</accession>
<feature type="transmembrane region" description="Helical" evidence="1">
    <location>
        <begin position="451"/>
        <end position="470"/>
    </location>
</feature>
<dbReference type="Proteomes" id="UP000014264">
    <property type="component" value="Unassembled WGS sequence"/>
</dbReference>
<evidence type="ECO:0000313" key="2">
    <source>
        <dbReference type="EMBL" id="EPC60410.1"/>
    </source>
</evidence>
<comment type="caution">
    <text evidence="2">The sequence shown here is derived from an EMBL/GenBank/DDBJ whole genome shotgun (WGS) entry which is preliminary data.</text>
</comment>
<dbReference type="InterPro" id="IPR051533">
    <property type="entry name" value="WaaL-like"/>
</dbReference>
<name>A0A829GNK5_LACPA</name>
<feature type="transmembrane region" description="Helical" evidence="1">
    <location>
        <begin position="132"/>
        <end position="149"/>
    </location>
</feature>
<feature type="transmembrane region" description="Helical" evidence="1">
    <location>
        <begin position="258"/>
        <end position="280"/>
    </location>
</feature>
<keyword evidence="1" id="KW-1133">Transmembrane helix</keyword>
<protein>
    <recommendedName>
        <fullName evidence="4">Lipid A core-O-antigen ligase</fullName>
    </recommendedName>
</protein>
<feature type="transmembrane region" description="Helical" evidence="1">
    <location>
        <begin position="397"/>
        <end position="416"/>
    </location>
</feature>
<feature type="transmembrane region" description="Helical" evidence="1">
    <location>
        <begin position="161"/>
        <end position="183"/>
    </location>
</feature>
<reference evidence="2 3" key="1">
    <citation type="journal article" date="2013" name="PLoS ONE">
        <title>Lactobacillus paracasei comparative genomics: towards species pan-genome definition and exploitation of diversity.</title>
        <authorList>
            <person name="Smokvina T."/>
            <person name="Wels M."/>
            <person name="Polka J."/>
            <person name="Chervaux C."/>
            <person name="Brisse S."/>
            <person name="Boekhorst J."/>
            <person name="van Hylckama Vlieg J.E."/>
            <person name="Siezen R.J."/>
        </authorList>
    </citation>
    <scope>NUCLEOTIDE SEQUENCE [LARGE SCALE GENOMIC DNA]</scope>
    <source>
        <strain evidence="2 3">Lpp14</strain>
    </source>
</reference>
<organism evidence="2 3">
    <name type="scientific">Lacticaseibacillus paracasei subsp. paracasei Lpp14</name>
    <dbReference type="NCBI Taxonomy" id="1256204"/>
    <lineage>
        <taxon>Bacteria</taxon>
        <taxon>Bacillati</taxon>
        <taxon>Bacillota</taxon>
        <taxon>Bacilli</taxon>
        <taxon>Lactobacillales</taxon>
        <taxon>Lactobacillaceae</taxon>
        <taxon>Lacticaseibacillus</taxon>
    </lineage>
</organism>
<feature type="transmembrane region" description="Helical" evidence="1">
    <location>
        <begin position="235"/>
        <end position="252"/>
    </location>
</feature>
<feature type="transmembrane region" description="Helical" evidence="1">
    <location>
        <begin position="63"/>
        <end position="81"/>
    </location>
</feature>
<gene>
    <name evidence="2" type="ORF">Lpp14_11085</name>
</gene>
<proteinExistence type="predicted"/>
<feature type="transmembrane region" description="Helical" evidence="1">
    <location>
        <begin position="292"/>
        <end position="311"/>
    </location>
</feature>
<evidence type="ECO:0008006" key="4">
    <source>
        <dbReference type="Google" id="ProtNLM"/>
    </source>
</evidence>
<keyword evidence="1" id="KW-0812">Transmembrane</keyword>
<dbReference type="AlphaFoldDB" id="A0A829GNK5"/>
<dbReference type="PANTHER" id="PTHR37422">
    <property type="entry name" value="TEICHURONIC ACID BIOSYNTHESIS PROTEIN TUAE"/>
    <property type="match status" value="1"/>
</dbReference>
<dbReference type="EMBL" id="ANJZ01000259">
    <property type="protein sequence ID" value="EPC60410.1"/>
    <property type="molecule type" value="Genomic_DNA"/>
</dbReference>
<feature type="transmembrane region" description="Helical" evidence="1">
    <location>
        <begin position="428"/>
        <end position="445"/>
    </location>
</feature>
<feature type="transmembrane region" description="Helical" evidence="1">
    <location>
        <begin position="38"/>
        <end position="57"/>
    </location>
</feature>
<sequence length="483" mass="53781">MKIGLAIDTIDEASLSLHTMEANGVKMKKMEISKFERYFLYILFFELFAGGGGRLLAVGPLSIRQILFAGLIIIFAIRFVVSPDTRREIWQYFRHPNTAVFWLSLLMTAWIFVSSFIGIIHGHGAGPVATDFFRVIYVILIIPFIYYVGEHRFSVNDLVRCLFVAAGVVAILTVFISLTGKFIDDATFHDFYEWINGLMPGDLFFRPSRGVFYKSDFLVMFAVIIGLIKLAEKKISLGEGIVLILGSLSIILSETRGLYLGILVGIGTYIAVKVVIYFWGDRYSLNLNRAMNIRRALVLLVTVALCGFFYTNATIARFSKPSPSDIRQEDRLKKQDRNISGDDISLSSRFVLLSDAMDIVKSESAVGVVVGNGYGTTIGNTKIGIEMSFVDILVEQGAMGLVLWLAFALLPLYYFFRSFLLSRQLADIYIGLLGSSLSMILVTNINPFLNSPIGLGFLLPVIVIAYKAFISAKTKNQPAIKIS</sequence>
<evidence type="ECO:0000256" key="1">
    <source>
        <dbReference type="SAM" id="Phobius"/>
    </source>
</evidence>